<sequence length="615" mass="70463">MKLNKILSSLLVSSLVSLAKAEEYRVVALPIEYGGSGVALVIDNGNPIIMTPSINGMYWTVEANKPTTDYYYVITNEASIVYSEKANNNFSRTWNGEGKTTLNQIFGRRYDRAGSLLKTIPRINEARKGVTKYSKLFQEGEVPVIRFHLSDQDYNTLVQDTGENRDTKYIGSMDLFTPDKVFQFTNVELELGGMASRGHKKHPFKVSLSENATDSKENTEVYNRSGFKLRNLVYDSTYIKNKITYDVLNSIGVPIPQSTHARFYINNTPFGLYEFSDTLKKKFVRNMFHTDEKKADIKYGTFYKGVSLSEDNIKIPAFLYNDYPEYMEDLYSVTKNVVRAGAQQYDDMKEVLAYFDSLNDATPEKDIRDRFDVDTFLKGMAMEYLICQWDGYLQGGNNFYIYRNSNGYITMFPIDFDLTYGKWCELEKVPFDTFAQSKKPYGSKGLIYAQLYHKILNREPFKTQMKQTIDDIVSRVFNVQALGDRIGYLKEFLKDDIAWDINCRQNIPTQTYSGFEEEPIPDFDGVMALLSDNVEHNLDDYGIYNWIRDTSNFIAQTDNIKFDVSNKNGEVGSEIILEKKDGDEVKVQGKVSSSAISNYAINTFALIFITLIVIF</sequence>
<dbReference type="Pfam" id="PF08757">
    <property type="entry name" value="CotH"/>
    <property type="match status" value="1"/>
</dbReference>
<comment type="caution">
    <text evidence="2">The sequence shown here is derived from an EMBL/GenBank/DDBJ whole genome shotgun (WGS) entry which is preliminary data.</text>
</comment>
<keyword evidence="1" id="KW-0732">Signal</keyword>
<keyword evidence="3" id="KW-1185">Reference proteome</keyword>
<proteinExistence type="predicted"/>
<gene>
    <name evidence="2" type="ORF">LY90DRAFT_669385</name>
</gene>
<dbReference type="PANTHER" id="PTHR40050">
    <property type="entry name" value="INNER SPORE COAT PROTEIN H"/>
    <property type="match status" value="1"/>
</dbReference>
<dbReference type="OrthoDB" id="10267127at2759"/>
<reference evidence="2 3" key="1">
    <citation type="submission" date="2016-08" db="EMBL/GenBank/DDBJ databases">
        <title>A Parts List for Fungal Cellulosomes Revealed by Comparative Genomics.</title>
        <authorList>
            <consortium name="DOE Joint Genome Institute"/>
            <person name="Haitjema C.H."/>
            <person name="Gilmore S.P."/>
            <person name="Henske J.K."/>
            <person name="Solomon K.V."/>
            <person name="De Groot R."/>
            <person name="Kuo A."/>
            <person name="Mondo S.J."/>
            <person name="Salamov A.A."/>
            <person name="Labutti K."/>
            <person name="Zhao Z."/>
            <person name="Chiniquy J."/>
            <person name="Barry K."/>
            <person name="Brewer H.M."/>
            <person name="Purvine S.O."/>
            <person name="Wright A.T."/>
            <person name="Boxma B."/>
            <person name="Van Alen T."/>
            <person name="Hackstein J.H."/>
            <person name="Baker S.E."/>
            <person name="Grigoriev I.V."/>
            <person name="O'Malley M.A."/>
        </authorList>
    </citation>
    <scope>NUCLEOTIDE SEQUENCE [LARGE SCALE GENOMIC DNA]</scope>
    <source>
        <strain evidence="2 3">G1</strain>
    </source>
</reference>
<evidence type="ECO:0008006" key="4">
    <source>
        <dbReference type="Google" id="ProtNLM"/>
    </source>
</evidence>
<evidence type="ECO:0000313" key="2">
    <source>
        <dbReference type="EMBL" id="ORY56508.1"/>
    </source>
</evidence>
<evidence type="ECO:0000256" key="1">
    <source>
        <dbReference type="SAM" id="SignalP"/>
    </source>
</evidence>
<organism evidence="2 3">
    <name type="scientific">Neocallimastix californiae</name>
    <dbReference type="NCBI Taxonomy" id="1754190"/>
    <lineage>
        <taxon>Eukaryota</taxon>
        <taxon>Fungi</taxon>
        <taxon>Fungi incertae sedis</taxon>
        <taxon>Chytridiomycota</taxon>
        <taxon>Chytridiomycota incertae sedis</taxon>
        <taxon>Neocallimastigomycetes</taxon>
        <taxon>Neocallimastigales</taxon>
        <taxon>Neocallimastigaceae</taxon>
        <taxon>Neocallimastix</taxon>
    </lineage>
</organism>
<feature type="chain" id="PRO_5012756539" description="Coth-domain-containing protein" evidence="1">
    <location>
        <begin position="22"/>
        <end position="615"/>
    </location>
</feature>
<accession>A0A1Y2DB67</accession>
<name>A0A1Y2DB67_9FUNG</name>
<dbReference type="InterPro" id="IPR014867">
    <property type="entry name" value="Spore_coat_CotH_CotH2/3/7"/>
</dbReference>
<evidence type="ECO:0000313" key="3">
    <source>
        <dbReference type="Proteomes" id="UP000193920"/>
    </source>
</evidence>
<feature type="signal peptide" evidence="1">
    <location>
        <begin position="1"/>
        <end position="21"/>
    </location>
</feature>
<dbReference type="PANTHER" id="PTHR40050:SF1">
    <property type="entry name" value="INNER SPORE COAT PROTEIN H"/>
    <property type="match status" value="1"/>
</dbReference>
<dbReference type="Proteomes" id="UP000193920">
    <property type="component" value="Unassembled WGS sequence"/>
</dbReference>
<protein>
    <recommendedName>
        <fullName evidence="4">Coth-domain-containing protein</fullName>
    </recommendedName>
</protein>
<dbReference type="AlphaFoldDB" id="A0A1Y2DB67"/>
<dbReference type="EMBL" id="MCOG01000073">
    <property type="protein sequence ID" value="ORY56508.1"/>
    <property type="molecule type" value="Genomic_DNA"/>
</dbReference>